<protein>
    <recommendedName>
        <fullName evidence="7">Reelin domain-containing protein</fullName>
    </recommendedName>
</protein>
<accession>A0AAN8RZA5</accession>
<feature type="domain" description="Reelin" evidence="7">
    <location>
        <begin position="8"/>
        <end position="161"/>
    </location>
</feature>
<dbReference type="AlphaFoldDB" id="A0AAN8RZA5"/>
<comment type="similarity">
    <text evidence="1">Belongs to the insect defense protein family.</text>
</comment>
<dbReference type="InterPro" id="IPR002861">
    <property type="entry name" value="Reeler_dom"/>
</dbReference>
<proteinExistence type="inferred from homology"/>
<dbReference type="GO" id="GO:0016020">
    <property type="term" value="C:membrane"/>
    <property type="evidence" value="ECO:0007669"/>
    <property type="project" value="TreeGrafter"/>
</dbReference>
<evidence type="ECO:0000313" key="11">
    <source>
        <dbReference type="Proteomes" id="UP001372834"/>
    </source>
</evidence>
<evidence type="ECO:0000256" key="3">
    <source>
        <dbReference type="ARBA" id="ARBA00022588"/>
    </source>
</evidence>
<keyword evidence="2" id="KW-0929">Antimicrobial</keyword>
<dbReference type="GO" id="GO:0045087">
    <property type="term" value="P:innate immune response"/>
    <property type="evidence" value="ECO:0007669"/>
    <property type="project" value="UniProtKB-KW"/>
</dbReference>
<evidence type="ECO:0000256" key="4">
    <source>
        <dbReference type="ARBA" id="ARBA00022859"/>
    </source>
</evidence>
<evidence type="ECO:0000256" key="5">
    <source>
        <dbReference type="ARBA" id="ARBA00023022"/>
    </source>
</evidence>
<dbReference type="Gene3D" id="2.60.40.4060">
    <property type="entry name" value="Reeler domain"/>
    <property type="match status" value="1"/>
</dbReference>
<gene>
    <name evidence="8" type="ORF">RUM43_014919</name>
    <name evidence="9" type="ORF">RUM44_003325</name>
</gene>
<evidence type="ECO:0000256" key="6">
    <source>
        <dbReference type="SAM" id="SignalP"/>
    </source>
</evidence>
<dbReference type="PROSITE" id="PS51019">
    <property type="entry name" value="REELIN"/>
    <property type="match status" value="1"/>
</dbReference>
<name>A0AAN8RZA5_POLSC</name>
<evidence type="ECO:0000313" key="8">
    <source>
        <dbReference type="EMBL" id="KAK6616949.1"/>
    </source>
</evidence>
<dbReference type="Proteomes" id="UP001359485">
    <property type="component" value="Unassembled WGS sequence"/>
</dbReference>
<dbReference type="InterPro" id="IPR042307">
    <property type="entry name" value="Reeler_sf"/>
</dbReference>
<dbReference type="InterPro" id="IPR051237">
    <property type="entry name" value="Ferric-chelate_Red/DefProt"/>
</dbReference>
<dbReference type="EMBL" id="JAWJWF010000049">
    <property type="protein sequence ID" value="KAK6618944.1"/>
    <property type="molecule type" value="Genomic_DNA"/>
</dbReference>
<dbReference type="PANTHER" id="PTHR45828:SF33">
    <property type="entry name" value="DOMON DOMAIN-CONTAINING PROTEIN"/>
    <property type="match status" value="1"/>
</dbReference>
<evidence type="ECO:0000256" key="1">
    <source>
        <dbReference type="ARBA" id="ARBA00008501"/>
    </source>
</evidence>
<dbReference type="Pfam" id="PF02014">
    <property type="entry name" value="Reeler"/>
    <property type="match status" value="1"/>
</dbReference>
<sequence>MHLQVLMVACALCTINAYELGAPKEACSDMIPQHHTPPQTSPLPYTIHVEKTQVKGGEKVNIIISGTEEAKNFKGFFVQARVGNIPIGKFDAAPDVKLVDCGDSQASGATHSSAAVKDFVTLTWNAPPGLSETVRFRVTVAQDGGTFWVGHLSAPLIVKSH</sequence>
<dbReference type="GO" id="GO:0042742">
    <property type="term" value="P:defense response to bacterium"/>
    <property type="evidence" value="ECO:0007669"/>
    <property type="project" value="UniProtKB-KW"/>
</dbReference>
<evidence type="ECO:0000256" key="2">
    <source>
        <dbReference type="ARBA" id="ARBA00022529"/>
    </source>
</evidence>
<keyword evidence="3" id="KW-0399">Innate immunity</keyword>
<feature type="signal peptide" evidence="6">
    <location>
        <begin position="1"/>
        <end position="17"/>
    </location>
</feature>
<evidence type="ECO:0000313" key="10">
    <source>
        <dbReference type="Proteomes" id="UP001359485"/>
    </source>
</evidence>
<keyword evidence="10" id="KW-1185">Reference proteome</keyword>
<dbReference type="Proteomes" id="UP001372834">
    <property type="component" value="Unassembled WGS sequence"/>
</dbReference>
<dbReference type="EMBL" id="JAWJWE010000046">
    <property type="protein sequence ID" value="KAK6616949.1"/>
    <property type="molecule type" value="Genomic_DNA"/>
</dbReference>
<comment type="caution">
    <text evidence="8">The sequence shown here is derived from an EMBL/GenBank/DDBJ whole genome shotgun (WGS) entry which is preliminary data.</text>
</comment>
<organism evidence="8 11">
    <name type="scientific">Polyplax serrata</name>
    <name type="common">Common mouse louse</name>
    <dbReference type="NCBI Taxonomy" id="468196"/>
    <lineage>
        <taxon>Eukaryota</taxon>
        <taxon>Metazoa</taxon>
        <taxon>Ecdysozoa</taxon>
        <taxon>Arthropoda</taxon>
        <taxon>Hexapoda</taxon>
        <taxon>Insecta</taxon>
        <taxon>Pterygota</taxon>
        <taxon>Neoptera</taxon>
        <taxon>Paraneoptera</taxon>
        <taxon>Psocodea</taxon>
        <taxon>Troctomorpha</taxon>
        <taxon>Phthiraptera</taxon>
        <taxon>Anoplura</taxon>
        <taxon>Polyplacidae</taxon>
        <taxon>Polyplax</taxon>
    </lineage>
</organism>
<reference evidence="8 11" key="1">
    <citation type="submission" date="2023-10" db="EMBL/GenBank/DDBJ databases">
        <title>Genomes of two closely related lineages of the louse Polyplax serrata with different host specificities.</title>
        <authorList>
            <person name="Martinu J."/>
            <person name="Tarabai H."/>
            <person name="Stefka J."/>
            <person name="Hypsa V."/>
        </authorList>
    </citation>
    <scope>NUCLEOTIDE SEQUENCE [LARGE SCALE GENOMIC DNA]</scope>
    <source>
        <strain evidence="9">98ZLc_SE</strain>
        <strain evidence="8">HR10_N</strain>
    </source>
</reference>
<keyword evidence="4" id="KW-0391">Immunity</keyword>
<dbReference type="PANTHER" id="PTHR45828">
    <property type="entry name" value="CYTOCHROME B561/FERRIC REDUCTASE TRANSMEMBRANE"/>
    <property type="match status" value="1"/>
</dbReference>
<dbReference type="GO" id="GO:0042832">
    <property type="term" value="P:defense response to protozoan"/>
    <property type="evidence" value="ECO:0007669"/>
    <property type="project" value="UniProtKB-ARBA"/>
</dbReference>
<evidence type="ECO:0000313" key="9">
    <source>
        <dbReference type="EMBL" id="KAK6618944.1"/>
    </source>
</evidence>
<dbReference type="FunFam" id="2.60.40.4060:FF:000003">
    <property type="entry name" value="Ferric chelate reductase 1"/>
    <property type="match status" value="1"/>
</dbReference>
<keyword evidence="5" id="KW-0044">Antibiotic</keyword>
<feature type="chain" id="PRO_5043046341" description="Reelin domain-containing protein" evidence="6">
    <location>
        <begin position="18"/>
        <end position="161"/>
    </location>
</feature>
<keyword evidence="6" id="KW-0732">Signal</keyword>
<evidence type="ECO:0000259" key="7">
    <source>
        <dbReference type="PROSITE" id="PS51019"/>
    </source>
</evidence>
<dbReference type="CDD" id="cd08544">
    <property type="entry name" value="Reeler"/>
    <property type="match status" value="1"/>
</dbReference>